<reference evidence="3" key="1">
    <citation type="journal article" date="2019" name="Int. J. Syst. Evol. Microbiol.">
        <title>The Global Catalogue of Microorganisms (GCM) 10K type strain sequencing project: providing services to taxonomists for standard genome sequencing and annotation.</title>
        <authorList>
            <consortium name="The Broad Institute Genomics Platform"/>
            <consortium name="The Broad Institute Genome Sequencing Center for Infectious Disease"/>
            <person name="Wu L."/>
            <person name="Ma J."/>
        </authorList>
    </citation>
    <scope>NUCLEOTIDE SEQUENCE [LARGE SCALE GENOMIC DNA]</scope>
    <source>
        <strain evidence="3">CGMCC 1.12471</strain>
    </source>
</reference>
<organism evidence="2 3">
    <name type="scientific">Amnibacterium endophyticum</name>
    <dbReference type="NCBI Taxonomy" id="2109337"/>
    <lineage>
        <taxon>Bacteria</taxon>
        <taxon>Bacillati</taxon>
        <taxon>Actinomycetota</taxon>
        <taxon>Actinomycetes</taxon>
        <taxon>Micrococcales</taxon>
        <taxon>Microbacteriaceae</taxon>
        <taxon>Amnibacterium</taxon>
    </lineage>
</organism>
<gene>
    <name evidence="2" type="ORF">ACFSBI_12295</name>
</gene>
<comment type="caution">
    <text evidence="2">The sequence shown here is derived from an EMBL/GenBank/DDBJ whole genome shotgun (WGS) entry which is preliminary data.</text>
</comment>
<dbReference type="RefSeq" id="WP_377935338.1">
    <property type="nucleotide sequence ID" value="NZ_JBHUEA010000019.1"/>
</dbReference>
<dbReference type="Proteomes" id="UP001597347">
    <property type="component" value="Unassembled WGS sequence"/>
</dbReference>
<sequence length="138" mass="14713">MDSVAEGVATARKVGWGPFISCTDVALIDPAISATGYAVTTGRCDRTRRVRLSASFEQTWSAAGRSASTRRSDEGPATQTVTQYNSGAPAHLAGAAFPATLFDPSCTIDGRLHVRPHASFGSEDFSYRARFTLEPDAR</sequence>
<evidence type="ECO:0000313" key="3">
    <source>
        <dbReference type="Proteomes" id="UP001597347"/>
    </source>
</evidence>
<feature type="region of interest" description="Disordered" evidence="1">
    <location>
        <begin position="61"/>
        <end position="80"/>
    </location>
</feature>
<evidence type="ECO:0000313" key="2">
    <source>
        <dbReference type="EMBL" id="MFD1722330.1"/>
    </source>
</evidence>
<protein>
    <submittedName>
        <fullName evidence="2">Uncharacterized protein</fullName>
    </submittedName>
</protein>
<proteinExistence type="predicted"/>
<accession>A0ABW4LGA7</accession>
<keyword evidence="3" id="KW-1185">Reference proteome</keyword>
<name>A0ABW4LGA7_9MICO</name>
<dbReference type="EMBL" id="JBHUEA010000019">
    <property type="protein sequence ID" value="MFD1722330.1"/>
    <property type="molecule type" value="Genomic_DNA"/>
</dbReference>
<evidence type="ECO:0000256" key="1">
    <source>
        <dbReference type="SAM" id="MobiDB-lite"/>
    </source>
</evidence>